<dbReference type="RefSeq" id="WP_077099235.1">
    <property type="nucleotide sequence ID" value="NZ_LT717700.1"/>
</dbReference>
<proteinExistence type="predicted"/>
<evidence type="ECO:0000259" key="2">
    <source>
        <dbReference type="Pfam" id="PF01370"/>
    </source>
</evidence>
<dbReference type="CDD" id="cd05262">
    <property type="entry name" value="SDR_a7"/>
    <property type="match status" value="1"/>
</dbReference>
<dbReference type="PANTHER" id="PTHR48079">
    <property type="entry name" value="PROTEIN YEEZ"/>
    <property type="match status" value="1"/>
</dbReference>
<evidence type="ECO:0000256" key="1">
    <source>
        <dbReference type="SAM" id="MobiDB-lite"/>
    </source>
</evidence>
<dbReference type="Proteomes" id="UP000241595">
    <property type="component" value="Unassembled WGS sequence"/>
</dbReference>
<reference evidence="3 4" key="1">
    <citation type="submission" date="2017-01" db="EMBL/GenBank/DDBJ databases">
        <authorList>
            <consortium name="Urmite Genomes"/>
        </authorList>
    </citation>
    <scope>NUCLEOTIDE SEQUENCE [LARGE SCALE GENOMIC DNA]</scope>
    <source>
        <strain evidence="3 4">AB308</strain>
    </source>
</reference>
<keyword evidence="4" id="KW-1185">Reference proteome</keyword>
<dbReference type="AlphaFoldDB" id="A0A2U3NAD1"/>
<feature type="domain" description="NAD-dependent epimerase/dehydratase" evidence="2">
    <location>
        <begin position="3"/>
        <end position="226"/>
    </location>
</feature>
<dbReference type="OrthoDB" id="9787292at2"/>
<accession>A0A2U3NAD1</accession>
<dbReference type="GO" id="GO:0005737">
    <property type="term" value="C:cytoplasm"/>
    <property type="evidence" value="ECO:0007669"/>
    <property type="project" value="TreeGrafter"/>
</dbReference>
<dbReference type="InterPro" id="IPR001509">
    <property type="entry name" value="Epimerase_deHydtase"/>
</dbReference>
<sequence>MRVFITGGTGHAGSHIIPELIAAGHEVTGLARSDKSAAALSAQGAKVRRGDLEDLDGLKEAAADSDGVIHVAHRQDLLPSGGMDAVAAAELPIMLAYGEALEGSGKPLVAAGSIGSPGNLGRPATEQDPALPSREEDKGTLRVRNVVERAVVGLAEQGVRSSIVRLPLIAHDTTDSAGFLPGLIALAREKGFAGYPGDGANLWCAVHIRDVASVFRLALEKGPAGRYWHAIADAEIPFREIAEAIGSRLDLPTVSVPEDVLMLPGYFGQFTSLVTGSFPASSLITRQTLGWEPAQPGLFADLDNGHYFPAG</sequence>
<dbReference type="STRING" id="1841859.GCA_900157385_01899"/>
<dbReference type="EMBL" id="FTRV01000011">
    <property type="protein sequence ID" value="SPM28417.1"/>
    <property type="molecule type" value="Genomic_DNA"/>
</dbReference>
<name>A0A2U3NAD1_9MYCO</name>
<dbReference type="InterPro" id="IPR051783">
    <property type="entry name" value="NAD(P)-dependent_oxidoreduct"/>
</dbReference>
<feature type="region of interest" description="Disordered" evidence="1">
    <location>
        <begin position="114"/>
        <end position="138"/>
    </location>
</feature>
<evidence type="ECO:0000313" key="4">
    <source>
        <dbReference type="Proteomes" id="UP000241595"/>
    </source>
</evidence>
<dbReference type="GO" id="GO:0004029">
    <property type="term" value="F:aldehyde dehydrogenase (NAD+) activity"/>
    <property type="evidence" value="ECO:0007669"/>
    <property type="project" value="TreeGrafter"/>
</dbReference>
<dbReference type="Gene3D" id="3.40.50.720">
    <property type="entry name" value="NAD(P)-binding Rossmann-like Domain"/>
    <property type="match status" value="1"/>
</dbReference>
<dbReference type="SUPFAM" id="SSF51735">
    <property type="entry name" value="NAD(P)-binding Rossmann-fold domains"/>
    <property type="match status" value="1"/>
</dbReference>
<organism evidence="3 4">
    <name type="scientific">Mycobacterium terramassiliense</name>
    <dbReference type="NCBI Taxonomy" id="1841859"/>
    <lineage>
        <taxon>Bacteria</taxon>
        <taxon>Bacillati</taxon>
        <taxon>Actinomycetota</taxon>
        <taxon>Actinomycetes</taxon>
        <taxon>Mycobacteriales</taxon>
        <taxon>Mycobacteriaceae</taxon>
        <taxon>Mycobacterium</taxon>
    </lineage>
</organism>
<dbReference type="Pfam" id="PF01370">
    <property type="entry name" value="Epimerase"/>
    <property type="match status" value="1"/>
</dbReference>
<protein>
    <submittedName>
        <fullName evidence="3">Nucleoside-diphosphate-sugar epimerase</fullName>
    </submittedName>
</protein>
<dbReference type="InterPro" id="IPR036291">
    <property type="entry name" value="NAD(P)-bd_dom_sf"/>
</dbReference>
<gene>
    <name evidence="3" type="ORF">MTAB308_1903</name>
</gene>
<dbReference type="PANTHER" id="PTHR48079:SF6">
    <property type="entry name" value="NAD(P)-BINDING DOMAIN-CONTAINING PROTEIN-RELATED"/>
    <property type="match status" value="1"/>
</dbReference>
<evidence type="ECO:0000313" key="3">
    <source>
        <dbReference type="EMBL" id="SPM28417.1"/>
    </source>
</evidence>